<dbReference type="FunFam" id="3.40.50.300:FF:001941">
    <property type="entry name" value="Mov10 RISC complex RNA helicase"/>
    <property type="match status" value="1"/>
</dbReference>
<name>A0A8C5MH71_9ANUR</name>
<evidence type="ECO:0000256" key="3">
    <source>
        <dbReference type="ARBA" id="ARBA00012552"/>
    </source>
</evidence>
<accession>A0A8C5MH71</accession>
<dbReference type="PANTHER" id="PTHR45418:SF1">
    <property type="entry name" value="CANCER_TESTIS ANTIGEN 55"/>
    <property type="match status" value="1"/>
</dbReference>
<evidence type="ECO:0000259" key="14">
    <source>
        <dbReference type="Pfam" id="PF13086"/>
    </source>
</evidence>
<feature type="domain" description="Helicase MOV-10-like beta-barrel" evidence="16">
    <location>
        <begin position="255"/>
        <end position="342"/>
    </location>
</feature>
<dbReference type="InterPro" id="IPR027417">
    <property type="entry name" value="P-loop_NTPase"/>
</dbReference>
<reference evidence="18" key="1">
    <citation type="submission" date="2025-08" db="UniProtKB">
        <authorList>
            <consortium name="Ensembl"/>
        </authorList>
    </citation>
    <scope>IDENTIFICATION</scope>
</reference>
<dbReference type="AlphaFoldDB" id="A0A8C5MH71"/>
<dbReference type="Gene3D" id="3.40.50.300">
    <property type="entry name" value="P-loop containing nucleotide triphosphate hydrolases"/>
    <property type="match status" value="2"/>
</dbReference>
<evidence type="ECO:0000256" key="5">
    <source>
        <dbReference type="ARBA" id="ARBA00022741"/>
    </source>
</evidence>
<dbReference type="InterPro" id="IPR026122">
    <property type="entry name" value="MOV-10/SDE3_DEXXQ/H-box"/>
</dbReference>
<evidence type="ECO:0000256" key="8">
    <source>
        <dbReference type="ARBA" id="ARBA00022840"/>
    </source>
</evidence>
<evidence type="ECO:0000256" key="1">
    <source>
        <dbReference type="ARBA" id="ARBA00004201"/>
    </source>
</evidence>
<dbReference type="GO" id="GO:0031047">
    <property type="term" value="P:regulatory ncRNA-mediated gene silencing"/>
    <property type="evidence" value="ECO:0007669"/>
    <property type="project" value="UniProtKB-KW"/>
</dbReference>
<feature type="domain" description="DNA2/NAM7 helicase helicase" evidence="14">
    <location>
        <begin position="508"/>
        <end position="587"/>
    </location>
</feature>
<dbReference type="PANTHER" id="PTHR45418">
    <property type="entry name" value="CANCER/TESTIS ANTIGEN 55"/>
    <property type="match status" value="1"/>
</dbReference>
<evidence type="ECO:0000256" key="6">
    <source>
        <dbReference type="ARBA" id="ARBA00022801"/>
    </source>
</evidence>
<keyword evidence="8" id="KW-0067">ATP-binding</keyword>
<evidence type="ECO:0000256" key="9">
    <source>
        <dbReference type="ARBA" id="ARBA00022884"/>
    </source>
</evidence>
<evidence type="ECO:0000256" key="11">
    <source>
        <dbReference type="ARBA" id="ARBA00047984"/>
    </source>
</evidence>
<comment type="similarity">
    <text evidence="2">Belongs to the DNA2/NAM7 helicase family. SDE3 subfamily.</text>
</comment>
<dbReference type="CDD" id="cd18808">
    <property type="entry name" value="SF1_C_Upf1"/>
    <property type="match status" value="1"/>
</dbReference>
<evidence type="ECO:0000256" key="4">
    <source>
        <dbReference type="ARBA" id="ARBA00022490"/>
    </source>
</evidence>
<evidence type="ECO:0000259" key="17">
    <source>
        <dbReference type="Pfam" id="PF21635"/>
    </source>
</evidence>
<dbReference type="GO" id="GO:0000932">
    <property type="term" value="C:P-body"/>
    <property type="evidence" value="ECO:0007669"/>
    <property type="project" value="UniProtKB-SubCell"/>
</dbReference>
<evidence type="ECO:0000256" key="10">
    <source>
        <dbReference type="ARBA" id="ARBA00023158"/>
    </source>
</evidence>
<keyword evidence="19" id="KW-1185">Reference proteome</keyword>
<evidence type="ECO:0000259" key="16">
    <source>
        <dbReference type="Pfam" id="PF21634"/>
    </source>
</evidence>
<dbReference type="InterPro" id="IPR049080">
    <property type="entry name" value="MOV-10-like_beta-barrel"/>
</dbReference>
<dbReference type="EC" id="3.6.4.13" evidence="3"/>
<keyword evidence="10" id="KW-0943">RNA-mediated gene silencing</keyword>
<dbReference type="SUPFAM" id="SSF52540">
    <property type="entry name" value="P-loop containing nucleoside triphosphate hydrolases"/>
    <property type="match status" value="1"/>
</dbReference>
<dbReference type="Pfam" id="PF21635">
    <property type="entry name" value="Mov-10_helical"/>
    <property type="match status" value="1"/>
</dbReference>
<dbReference type="GO" id="GO:0032574">
    <property type="term" value="F:5'-3' RNA helicase activity"/>
    <property type="evidence" value="ECO:0007669"/>
    <property type="project" value="InterPro"/>
</dbReference>
<dbReference type="Proteomes" id="UP000694569">
    <property type="component" value="Unplaced"/>
</dbReference>
<dbReference type="Pfam" id="PF21634">
    <property type="entry name" value="MOV-10_beta-barrel"/>
    <property type="match status" value="1"/>
</dbReference>
<keyword evidence="13" id="KW-0472">Membrane</keyword>
<keyword evidence="9" id="KW-0694">RNA-binding</keyword>
<dbReference type="InterPro" id="IPR047187">
    <property type="entry name" value="SF1_C_Upf1"/>
</dbReference>
<keyword evidence="13" id="KW-1133">Transmembrane helix</keyword>
<protein>
    <recommendedName>
        <fullName evidence="3">RNA helicase</fullName>
        <ecNumber evidence="3">3.6.4.13</ecNumber>
    </recommendedName>
</protein>
<dbReference type="InterPro" id="IPR041677">
    <property type="entry name" value="DNA2/NAM7_AAA_11"/>
</dbReference>
<organism evidence="18 19">
    <name type="scientific">Leptobrachium leishanense</name>
    <name type="common">Leishan spiny toad</name>
    <dbReference type="NCBI Taxonomy" id="445787"/>
    <lineage>
        <taxon>Eukaryota</taxon>
        <taxon>Metazoa</taxon>
        <taxon>Chordata</taxon>
        <taxon>Craniata</taxon>
        <taxon>Vertebrata</taxon>
        <taxon>Euteleostomi</taxon>
        <taxon>Amphibia</taxon>
        <taxon>Batrachia</taxon>
        <taxon>Anura</taxon>
        <taxon>Pelobatoidea</taxon>
        <taxon>Megophryidae</taxon>
        <taxon>Leptobrachium</taxon>
    </lineage>
</organism>
<dbReference type="Pfam" id="PF13086">
    <property type="entry name" value="AAA_11"/>
    <property type="match status" value="2"/>
</dbReference>
<comment type="catalytic activity">
    <reaction evidence="11">
        <text>ATP + H2O = ADP + phosphate + H(+)</text>
        <dbReference type="Rhea" id="RHEA:13065"/>
        <dbReference type="ChEBI" id="CHEBI:15377"/>
        <dbReference type="ChEBI" id="CHEBI:15378"/>
        <dbReference type="ChEBI" id="CHEBI:30616"/>
        <dbReference type="ChEBI" id="CHEBI:43474"/>
        <dbReference type="ChEBI" id="CHEBI:456216"/>
        <dbReference type="EC" id="3.6.4.13"/>
    </reaction>
</comment>
<keyword evidence="7" id="KW-0347">Helicase</keyword>
<feature type="domain" description="DNA2/NAM7 helicase helicase" evidence="14">
    <location>
        <begin position="393"/>
        <end position="480"/>
    </location>
</feature>
<dbReference type="GeneTree" id="ENSGT00940000156024"/>
<feature type="transmembrane region" description="Helical" evidence="13">
    <location>
        <begin position="20"/>
        <end position="53"/>
    </location>
</feature>
<keyword evidence="6" id="KW-0378">Hydrolase</keyword>
<evidence type="ECO:0000259" key="15">
    <source>
        <dbReference type="Pfam" id="PF13087"/>
    </source>
</evidence>
<sequence>MQVLPLPRLFEPLLSLVPPFLHQAYLFATFYYCLCSLILSMFCDFFFLFVFFYPRSQLIRACQHLYCSFIYISFCPAAWVSLSHPSVYLLEGRFIQLFMFACHLFIPAAWQPIVSVIHCPFLFSRPMYRCLFFSRPRLSSGGVFCIASHVVGRFDRVVCPYPGSLYSFGRLIHVIPALNYHLERGVPLQNFTPPDQVRYEIEAGVFTKSGQSSFSARSRNKGLLSSNLDFNNYDKKFSLMLYLEEIQMELDIRRYDQTDQKMKPDDKNRNLLVLDVPGVAESRPSVLRGDHLFVTLSEERSKSDVISYKGYVHAVELEKVKLGFSHRLLQRFLDGMKFDVVFTFNRLPLKVQHRAVQMVKEKAIDQFVFPTRSSNITIENTERLVLYDRSLESNEEQMRAVKHIVSGISRPAPYLIFGPPGTGKTVTLVEAIKQVLKCTPGTHVLTCAPSNSACDLLCQRLLKHLGPNQIYRMMASSRNYRDVPEDIKPCCNWDSREGCFVYPRKMEIMKYKVVITTLVTAARLVSANFPEGHFTHVFIDESGHAVEPECVTAIAGILDQMDPTKNANGGQLVLAGDPKQLGPILRSPFALDNGLGMSLLERLMTQNSLYQKGSEGYNSQFVTKLLKNYRSHPKILEVPNELFYDNELQSCADELQSHSYCNWEKLPRRGCPIIFHGVLGKDDREGNSPSFFNVNEVQEIIFYLLALLDSQGKKGLARLSPKEIGIISPYRKQVEKIRTAINSHCKGVSDIKDLKVGSVEEFQGQERKVILISTVRSSETYVKHDEDFNLGFLKNPKRFNVAITRAKALLILVGNPIILSKDTNWCKFLNYCRDNGAYTGFPIEELDVIHDEELTAMLSSLNIDGPPAGVESGESVVQQQAEPEWRSEV</sequence>
<reference evidence="18" key="2">
    <citation type="submission" date="2025-09" db="UniProtKB">
        <authorList>
            <consortium name="Ensembl"/>
        </authorList>
    </citation>
    <scope>IDENTIFICATION</scope>
</reference>
<dbReference type="FunFam" id="3.40.50.300:FF:000608">
    <property type="entry name" value="Mov10 RISC complex RNA helicase"/>
    <property type="match status" value="1"/>
</dbReference>
<dbReference type="Pfam" id="PF13087">
    <property type="entry name" value="AAA_12"/>
    <property type="match status" value="1"/>
</dbReference>
<dbReference type="GO" id="GO:0016787">
    <property type="term" value="F:hydrolase activity"/>
    <property type="evidence" value="ECO:0007669"/>
    <property type="project" value="UniProtKB-KW"/>
</dbReference>
<comment type="subcellular location">
    <subcellularLocation>
        <location evidence="1">Cytoplasm</location>
        <location evidence="1">P-body</location>
    </subcellularLocation>
</comment>
<keyword evidence="5" id="KW-0547">Nucleotide-binding</keyword>
<keyword evidence="13" id="KW-0812">Transmembrane</keyword>
<dbReference type="InterPro" id="IPR041679">
    <property type="entry name" value="DNA2/NAM7-like_C"/>
</dbReference>
<dbReference type="GO" id="GO:0003723">
    <property type="term" value="F:RNA binding"/>
    <property type="evidence" value="ECO:0007669"/>
    <property type="project" value="UniProtKB-KW"/>
</dbReference>
<evidence type="ECO:0000256" key="7">
    <source>
        <dbReference type="ARBA" id="ARBA00022806"/>
    </source>
</evidence>
<dbReference type="InterPro" id="IPR049079">
    <property type="entry name" value="Mov-10_helical"/>
</dbReference>
<keyword evidence="4" id="KW-0963">Cytoplasm</keyword>
<feature type="region of interest" description="Disordered" evidence="12">
    <location>
        <begin position="869"/>
        <end position="889"/>
    </location>
</feature>
<evidence type="ECO:0000256" key="2">
    <source>
        <dbReference type="ARBA" id="ARBA00005601"/>
    </source>
</evidence>
<dbReference type="Ensembl" id="ENSLLET00000012340.1">
    <property type="protein sequence ID" value="ENSLLEP00000011867.1"/>
    <property type="gene ID" value="ENSLLEG00000007396.1"/>
</dbReference>
<feature type="domain" description="Helicase MOV-10 helical" evidence="17">
    <location>
        <begin position="188"/>
        <end position="254"/>
    </location>
</feature>
<feature type="transmembrane region" description="Helical" evidence="13">
    <location>
        <begin position="65"/>
        <end position="82"/>
    </location>
</feature>
<proteinExistence type="inferred from homology"/>
<evidence type="ECO:0000313" key="19">
    <source>
        <dbReference type="Proteomes" id="UP000694569"/>
    </source>
</evidence>
<evidence type="ECO:0000256" key="13">
    <source>
        <dbReference type="SAM" id="Phobius"/>
    </source>
</evidence>
<evidence type="ECO:0000256" key="12">
    <source>
        <dbReference type="SAM" id="MobiDB-lite"/>
    </source>
</evidence>
<dbReference type="GO" id="GO:0005524">
    <property type="term" value="F:ATP binding"/>
    <property type="evidence" value="ECO:0007669"/>
    <property type="project" value="UniProtKB-KW"/>
</dbReference>
<evidence type="ECO:0000313" key="18">
    <source>
        <dbReference type="Ensembl" id="ENSLLEP00000011867.1"/>
    </source>
</evidence>
<dbReference type="CDD" id="cd18038">
    <property type="entry name" value="DEXXQc_Helz-like"/>
    <property type="match status" value="1"/>
</dbReference>
<feature type="domain" description="DNA2/NAM7 helicase-like C-terminal" evidence="15">
    <location>
        <begin position="597"/>
        <end position="815"/>
    </location>
</feature>